<dbReference type="AlphaFoldDB" id="A0AAD9KEL6"/>
<comment type="caution">
    <text evidence="1">The sequence shown here is derived from an EMBL/GenBank/DDBJ whole genome shotgun (WGS) entry which is preliminary data.</text>
</comment>
<keyword evidence="2" id="KW-1185">Reference proteome</keyword>
<dbReference type="Proteomes" id="UP001208570">
    <property type="component" value="Unassembled WGS sequence"/>
</dbReference>
<proteinExistence type="predicted"/>
<protein>
    <submittedName>
        <fullName evidence="1">Uncharacterized protein</fullName>
    </submittedName>
</protein>
<reference evidence="1" key="1">
    <citation type="journal article" date="2023" name="Mol. Biol. Evol.">
        <title>Third-Generation Sequencing Reveals the Adaptive Role of the Epigenome in Three Deep-Sea Polychaetes.</title>
        <authorList>
            <person name="Perez M."/>
            <person name="Aroh O."/>
            <person name="Sun Y."/>
            <person name="Lan Y."/>
            <person name="Juniper S.K."/>
            <person name="Young C.R."/>
            <person name="Angers B."/>
            <person name="Qian P.Y."/>
        </authorList>
    </citation>
    <scope>NUCLEOTIDE SEQUENCE</scope>
    <source>
        <strain evidence="1">P08H-3</strain>
    </source>
</reference>
<evidence type="ECO:0000313" key="1">
    <source>
        <dbReference type="EMBL" id="KAK2169078.1"/>
    </source>
</evidence>
<dbReference type="EMBL" id="JAODUP010000012">
    <property type="protein sequence ID" value="KAK2169078.1"/>
    <property type="molecule type" value="Genomic_DNA"/>
</dbReference>
<evidence type="ECO:0000313" key="2">
    <source>
        <dbReference type="Proteomes" id="UP001208570"/>
    </source>
</evidence>
<sequence length="108" mass="11931">MTAGKWENFTYVAVTLIWWTSLPQHKPDTLAAIEGWVMVGGRGGRVDKYDEQTRKCSTSSQDIQSQIQGVYTHFLIGNDYSSINNNTSNNSCGGVRSSVNEHSQQMGG</sequence>
<gene>
    <name evidence="1" type="ORF">LSH36_12g08055</name>
</gene>
<name>A0AAD9KEL6_9ANNE</name>
<accession>A0AAD9KEL6</accession>
<organism evidence="1 2">
    <name type="scientific">Paralvinella palmiformis</name>
    <dbReference type="NCBI Taxonomy" id="53620"/>
    <lineage>
        <taxon>Eukaryota</taxon>
        <taxon>Metazoa</taxon>
        <taxon>Spiralia</taxon>
        <taxon>Lophotrochozoa</taxon>
        <taxon>Annelida</taxon>
        <taxon>Polychaeta</taxon>
        <taxon>Sedentaria</taxon>
        <taxon>Canalipalpata</taxon>
        <taxon>Terebellida</taxon>
        <taxon>Terebelliformia</taxon>
        <taxon>Alvinellidae</taxon>
        <taxon>Paralvinella</taxon>
    </lineage>
</organism>